<proteinExistence type="predicted"/>
<dbReference type="PANTHER" id="PTHR12526:SF600">
    <property type="entry name" value="GLYCOSYL TRANSFERASE GROUP 1"/>
    <property type="match status" value="1"/>
</dbReference>
<comment type="caution">
    <text evidence="1">The sequence shown here is derived from an EMBL/GenBank/DDBJ whole genome shotgun (WGS) entry which is preliminary data.</text>
</comment>
<evidence type="ECO:0000313" key="1">
    <source>
        <dbReference type="EMBL" id="MYM71695.1"/>
    </source>
</evidence>
<dbReference type="Gene3D" id="3.40.50.2000">
    <property type="entry name" value="Glycogen Phosphorylase B"/>
    <property type="match status" value="2"/>
</dbReference>
<accession>A0A7X4KFU1</accession>
<protein>
    <submittedName>
        <fullName evidence="1">TIGR03087 family PEP-CTERM/XrtA system glycosyltransferase</fullName>
    </submittedName>
</protein>
<dbReference type="PANTHER" id="PTHR12526">
    <property type="entry name" value="GLYCOSYLTRANSFERASE"/>
    <property type="match status" value="1"/>
</dbReference>
<keyword evidence="1" id="KW-0808">Transferase</keyword>
<sequence length="413" mass="45943">MRDLLFLCHRLPYPPNKGEKIRAYHALQYLRQHFRVHLGTFLEHDDDGGYADHLAAQCASSCFARMPPHWARLSGLSALLRDEALSLPYFRNAVLQRWVNKTLADRPIAACLAYSGPMAQYVPVSTPHGPLWRVLDLVDVDSEKWHGYADNKPWPLSGLYRREGRLLLEFERQAAAEFDRVLLVSPAEADLFKRRAPESAAKVDYYCNGVDSAYFMPQPLHPSPFGAARAIVFTGAMDYEPNIDAVGWFAERVMPALRSQHAELEFHIVGSRPAAAVRELLRLPGVQVSGTVPDVRPYLQHAALVVAPLRVARGVQNKVLEAMAMQKTVIASPQALEGLSVARGTEVICANGGAEFISAACRQLHAPDDQIGRAARQRILADYRWSVNLQRLGQVLGVQDGQFAAPPEMERTP</sequence>
<dbReference type="RefSeq" id="WP_161049346.1">
    <property type="nucleotide sequence ID" value="NZ_WWCR01000004.1"/>
</dbReference>
<dbReference type="Proteomes" id="UP000469734">
    <property type="component" value="Unassembled WGS sequence"/>
</dbReference>
<gene>
    <name evidence="1" type="ORF">GTP56_05725</name>
</gene>
<dbReference type="InterPro" id="IPR017521">
    <property type="entry name" value="Sugar_tfrase_PEP-CTERM_Stp1"/>
</dbReference>
<dbReference type="CDD" id="cd03801">
    <property type="entry name" value="GT4_PimA-like"/>
    <property type="match status" value="1"/>
</dbReference>
<dbReference type="GO" id="GO:0016757">
    <property type="term" value="F:glycosyltransferase activity"/>
    <property type="evidence" value="ECO:0007669"/>
    <property type="project" value="TreeGrafter"/>
</dbReference>
<dbReference type="AlphaFoldDB" id="A0A7X4KFU1"/>
<organism evidence="1 2">
    <name type="scientific">Duganella margarita</name>
    <dbReference type="NCBI Taxonomy" id="2692170"/>
    <lineage>
        <taxon>Bacteria</taxon>
        <taxon>Pseudomonadati</taxon>
        <taxon>Pseudomonadota</taxon>
        <taxon>Betaproteobacteria</taxon>
        <taxon>Burkholderiales</taxon>
        <taxon>Oxalobacteraceae</taxon>
        <taxon>Telluria group</taxon>
        <taxon>Duganella</taxon>
    </lineage>
</organism>
<evidence type="ECO:0000313" key="2">
    <source>
        <dbReference type="Proteomes" id="UP000469734"/>
    </source>
</evidence>
<reference evidence="1 2" key="1">
    <citation type="submission" date="2019-12" db="EMBL/GenBank/DDBJ databases">
        <title>Novel species isolated from a subtropical stream in China.</title>
        <authorList>
            <person name="Lu H."/>
        </authorList>
    </citation>
    <scope>NUCLEOTIDE SEQUENCE [LARGE SCALE GENOMIC DNA]</scope>
    <source>
        <strain evidence="1 2">FT134W</strain>
    </source>
</reference>
<name>A0A7X4KFU1_9BURK</name>
<dbReference type="Pfam" id="PF13692">
    <property type="entry name" value="Glyco_trans_1_4"/>
    <property type="match status" value="1"/>
</dbReference>
<dbReference type="EMBL" id="WWCR01000004">
    <property type="protein sequence ID" value="MYM71695.1"/>
    <property type="molecule type" value="Genomic_DNA"/>
</dbReference>
<dbReference type="NCBIfam" id="TIGR03087">
    <property type="entry name" value="stp1"/>
    <property type="match status" value="1"/>
</dbReference>
<dbReference type="SUPFAM" id="SSF53756">
    <property type="entry name" value="UDP-Glycosyltransferase/glycogen phosphorylase"/>
    <property type="match status" value="1"/>
</dbReference>